<proteinExistence type="predicted"/>
<dbReference type="AlphaFoldDB" id="A0A9X2IDM7"/>
<comment type="caution">
    <text evidence="2">The sequence shown here is derived from an EMBL/GenBank/DDBJ whole genome shotgun (WGS) entry which is preliminary data.</text>
</comment>
<gene>
    <name evidence="2" type="ORF">LOX96_16420</name>
</gene>
<evidence type="ECO:0000313" key="2">
    <source>
        <dbReference type="EMBL" id="MCL9685687.1"/>
    </source>
</evidence>
<evidence type="ECO:0000256" key="1">
    <source>
        <dbReference type="SAM" id="MobiDB-lite"/>
    </source>
</evidence>
<feature type="region of interest" description="Disordered" evidence="1">
    <location>
        <begin position="158"/>
        <end position="178"/>
    </location>
</feature>
<dbReference type="EMBL" id="JAJKBJ010000034">
    <property type="protein sequence ID" value="MCL9685687.1"/>
    <property type="molecule type" value="Genomic_DNA"/>
</dbReference>
<protein>
    <recommendedName>
        <fullName evidence="4">Dot/Icm secretion system substrate</fullName>
    </recommendedName>
</protein>
<organism evidence="2 3">
    <name type="scientific">Legionella maioricensis</name>
    <dbReference type="NCBI Taxonomy" id="2896528"/>
    <lineage>
        <taxon>Bacteria</taxon>
        <taxon>Pseudomonadati</taxon>
        <taxon>Pseudomonadota</taxon>
        <taxon>Gammaproteobacteria</taxon>
        <taxon>Legionellales</taxon>
        <taxon>Legionellaceae</taxon>
        <taxon>Legionella</taxon>
    </lineage>
</organism>
<name>A0A9X2IDM7_9GAMM</name>
<reference evidence="2" key="1">
    <citation type="submission" date="2021-11" db="EMBL/GenBank/DDBJ databases">
        <title>Legionella maioricencis sp. nov., a new species isolated from hot water samples in Mallorca.</title>
        <authorList>
            <person name="Crespi S."/>
            <person name="Drasar V."/>
            <person name="Salva-Serra F."/>
            <person name="Jaen-Luchoro D."/>
            <person name="Pineiro-Iglesias B."/>
            <person name="Aliaga F."/>
            <person name="Fernandez-Juarez V."/>
            <person name="Coll G."/>
            <person name="Moore E.R.B."/>
            <person name="Bennasar-Figueras A."/>
        </authorList>
    </citation>
    <scope>NUCLEOTIDE SEQUENCE</scope>
    <source>
        <strain evidence="2">HCPI-6</strain>
    </source>
</reference>
<dbReference type="Proteomes" id="UP001139721">
    <property type="component" value="Unassembled WGS sequence"/>
</dbReference>
<evidence type="ECO:0008006" key="4">
    <source>
        <dbReference type="Google" id="ProtNLM"/>
    </source>
</evidence>
<accession>A0A9X2IDM7</accession>
<keyword evidence="3" id="KW-1185">Reference proteome</keyword>
<sequence length="178" mass="20210">MTKTLEELRKIINEQDAALMVKAQQQQLSIAERQAFELLRTRLSDEEGMDQLPPVDTLQKMYKPTPSFGPKSVNEKVLAAIIADFEEQFGKEHVHGECMCFPDNVAANDFFQKQANKGRAFLEQEVNKDNYAFSDGEGHYLMGSKDEINSYCEKNSLKSPFNPEKSSEHDYSPVIAPQ</sequence>
<evidence type="ECO:0000313" key="3">
    <source>
        <dbReference type="Proteomes" id="UP001139721"/>
    </source>
</evidence>